<dbReference type="PANTHER" id="PTHR21087:SF16">
    <property type="entry name" value="SHIKIMATE KINASE 1, CHLOROPLASTIC"/>
    <property type="match status" value="1"/>
</dbReference>
<keyword evidence="6 7" id="KW-0057">Aromatic amino acid biosynthesis</keyword>
<keyword evidence="4 7" id="KW-0418">Kinase</keyword>
<feature type="region of interest" description="Disordered" evidence="8">
    <location>
        <begin position="147"/>
        <end position="169"/>
    </location>
</feature>
<dbReference type="Pfam" id="PF01202">
    <property type="entry name" value="SKI"/>
    <property type="match status" value="1"/>
</dbReference>
<dbReference type="AlphaFoldDB" id="A0A921JRK0"/>
<reference evidence="9" key="2">
    <citation type="submission" date="2021-09" db="EMBL/GenBank/DDBJ databases">
        <authorList>
            <person name="Gilroy R."/>
        </authorList>
    </citation>
    <scope>NUCLEOTIDE SEQUENCE</scope>
    <source>
        <strain evidence="9">ChiGjej3B3-7470</strain>
    </source>
</reference>
<protein>
    <recommendedName>
        <fullName evidence="7">Shikimate kinase</fullName>
        <shortName evidence="7">SK</shortName>
        <ecNumber evidence="7">2.7.1.71</ecNumber>
    </recommendedName>
</protein>
<keyword evidence="5 7" id="KW-0067">ATP-binding</keyword>
<evidence type="ECO:0000256" key="7">
    <source>
        <dbReference type="HAMAP-Rule" id="MF_00109"/>
    </source>
</evidence>
<feature type="binding site" evidence="7">
    <location>
        <position position="149"/>
    </location>
    <ligand>
        <name>ATP</name>
        <dbReference type="ChEBI" id="CHEBI:30616"/>
    </ligand>
</feature>
<feature type="binding site" evidence="7">
    <location>
        <position position="14"/>
    </location>
    <ligand>
        <name>Mg(2+)</name>
        <dbReference type="ChEBI" id="CHEBI:18420"/>
    </ligand>
</feature>
<feature type="binding site" evidence="7">
    <location>
        <begin position="10"/>
        <end position="15"/>
    </location>
    <ligand>
        <name>ATP</name>
        <dbReference type="ChEBI" id="CHEBI:30616"/>
    </ligand>
</feature>
<dbReference type="PRINTS" id="PR01100">
    <property type="entry name" value="SHIKIMTKNASE"/>
</dbReference>
<comment type="subcellular location">
    <subcellularLocation>
        <location evidence="7">Cytoplasm</location>
    </subcellularLocation>
</comment>
<dbReference type="GO" id="GO:0009423">
    <property type="term" value="P:chorismate biosynthetic process"/>
    <property type="evidence" value="ECO:0007669"/>
    <property type="project" value="UniProtKB-UniRule"/>
</dbReference>
<keyword evidence="3 7" id="KW-0547">Nucleotide-binding</keyword>
<evidence type="ECO:0000313" key="9">
    <source>
        <dbReference type="EMBL" id="HJE52445.1"/>
    </source>
</evidence>
<evidence type="ECO:0000256" key="5">
    <source>
        <dbReference type="ARBA" id="ARBA00022840"/>
    </source>
</evidence>
<comment type="pathway">
    <text evidence="7">Metabolic intermediate biosynthesis; chorismate biosynthesis; chorismate from D-erythrose 4-phosphate and phosphoenolpyruvate: step 5/7.</text>
</comment>
<dbReference type="GO" id="GO:0005829">
    <property type="term" value="C:cytosol"/>
    <property type="evidence" value="ECO:0007669"/>
    <property type="project" value="TreeGrafter"/>
</dbReference>
<evidence type="ECO:0000256" key="6">
    <source>
        <dbReference type="ARBA" id="ARBA00023141"/>
    </source>
</evidence>
<feature type="binding site" evidence="7">
    <location>
        <position position="32"/>
    </location>
    <ligand>
        <name>substrate</name>
    </ligand>
</feature>
<dbReference type="GO" id="GO:0005524">
    <property type="term" value="F:ATP binding"/>
    <property type="evidence" value="ECO:0007669"/>
    <property type="project" value="UniProtKB-UniRule"/>
</dbReference>
<evidence type="ECO:0000313" key="10">
    <source>
        <dbReference type="Proteomes" id="UP000712713"/>
    </source>
</evidence>
<keyword evidence="7" id="KW-0460">Magnesium</keyword>
<reference evidence="9" key="1">
    <citation type="journal article" date="2021" name="PeerJ">
        <title>Extensive microbial diversity within the chicken gut microbiome revealed by metagenomics and culture.</title>
        <authorList>
            <person name="Gilroy R."/>
            <person name="Ravi A."/>
            <person name="Getino M."/>
            <person name="Pursley I."/>
            <person name="Horton D.L."/>
            <person name="Alikhan N.F."/>
            <person name="Baker D."/>
            <person name="Gharbi K."/>
            <person name="Hall N."/>
            <person name="Watson M."/>
            <person name="Adriaenssens E.M."/>
            <person name="Foster-Nyarko E."/>
            <person name="Jarju S."/>
            <person name="Secka A."/>
            <person name="Antonio M."/>
            <person name="Oren A."/>
            <person name="Chaudhuri R.R."/>
            <person name="La Ragione R."/>
            <person name="Hildebrand F."/>
            <person name="Pallen M.J."/>
        </authorList>
    </citation>
    <scope>NUCLEOTIDE SEQUENCE</scope>
    <source>
        <strain evidence="9">ChiGjej3B3-7470</strain>
    </source>
</reference>
<keyword evidence="7" id="KW-0479">Metal-binding</keyword>
<feature type="binding site" evidence="7">
    <location>
        <position position="114"/>
    </location>
    <ligand>
        <name>ATP</name>
        <dbReference type="ChEBI" id="CHEBI:30616"/>
    </ligand>
</feature>
<evidence type="ECO:0000256" key="2">
    <source>
        <dbReference type="ARBA" id="ARBA00022679"/>
    </source>
</evidence>
<evidence type="ECO:0000256" key="4">
    <source>
        <dbReference type="ARBA" id="ARBA00022777"/>
    </source>
</evidence>
<dbReference type="InterPro" id="IPR000623">
    <property type="entry name" value="Shikimate_kinase/TSH1"/>
</dbReference>
<feature type="binding site" evidence="7">
    <location>
        <position position="56"/>
    </location>
    <ligand>
        <name>substrate</name>
    </ligand>
</feature>
<dbReference type="GO" id="GO:0004765">
    <property type="term" value="F:shikimate kinase activity"/>
    <property type="evidence" value="ECO:0007669"/>
    <property type="project" value="UniProtKB-UniRule"/>
</dbReference>
<dbReference type="Proteomes" id="UP000712713">
    <property type="component" value="Unassembled WGS sequence"/>
</dbReference>
<keyword evidence="1 7" id="KW-0028">Amino-acid biosynthesis</keyword>
<comment type="caution">
    <text evidence="9">The sequence shown here is derived from an EMBL/GenBank/DDBJ whole genome shotgun (WGS) entry which is preliminary data.</text>
</comment>
<organism evidence="9 10">
    <name type="scientific">Tessaracoccus flavescens</name>
    <dbReference type="NCBI Taxonomy" id="399497"/>
    <lineage>
        <taxon>Bacteria</taxon>
        <taxon>Bacillati</taxon>
        <taxon>Actinomycetota</taxon>
        <taxon>Actinomycetes</taxon>
        <taxon>Propionibacteriales</taxon>
        <taxon>Propionibacteriaceae</taxon>
        <taxon>Tessaracoccus</taxon>
    </lineage>
</organism>
<dbReference type="PANTHER" id="PTHR21087">
    <property type="entry name" value="SHIKIMATE KINASE"/>
    <property type="match status" value="1"/>
</dbReference>
<dbReference type="GO" id="GO:0000287">
    <property type="term" value="F:magnesium ion binding"/>
    <property type="evidence" value="ECO:0007669"/>
    <property type="project" value="UniProtKB-UniRule"/>
</dbReference>
<keyword evidence="7" id="KW-0963">Cytoplasm</keyword>
<evidence type="ECO:0000256" key="1">
    <source>
        <dbReference type="ARBA" id="ARBA00022605"/>
    </source>
</evidence>
<dbReference type="InterPro" id="IPR027417">
    <property type="entry name" value="P-loop_NTPase"/>
</dbReference>
<dbReference type="CDD" id="cd00464">
    <property type="entry name" value="SK"/>
    <property type="match status" value="1"/>
</dbReference>
<comment type="function">
    <text evidence="7">Catalyzes the specific phosphorylation of the 3-hydroxyl group of shikimic acid using ATP as a cosubstrate.</text>
</comment>
<dbReference type="EMBL" id="DYZF01000276">
    <property type="protein sequence ID" value="HJE52445.1"/>
    <property type="molecule type" value="Genomic_DNA"/>
</dbReference>
<sequence>MAIALIGAPGAGKSSVGKRMARKLGKTFVDVDQRIEEVVGKPVAEIFADEGEAHFRALEQDATIELLDTYDVVALGGGAVMNPAIQEALEGHEVIWLKVSIGQATRRVGMNTVRPLLLGNVRGRLIELLRERTPVYEAVATQVVETDGRGSSEVADQLAAERGAEGAEQ</sequence>
<gene>
    <name evidence="7" type="primary">aroK</name>
    <name evidence="9" type="ORF">K8V15_10820</name>
</gene>
<dbReference type="SUPFAM" id="SSF52540">
    <property type="entry name" value="P-loop containing nucleoside triphosphate hydrolases"/>
    <property type="match status" value="1"/>
</dbReference>
<dbReference type="InterPro" id="IPR031322">
    <property type="entry name" value="Shikimate/glucono_kinase"/>
</dbReference>
<comment type="cofactor">
    <cofactor evidence="7">
        <name>Mg(2+)</name>
        <dbReference type="ChEBI" id="CHEBI:18420"/>
    </cofactor>
    <text evidence="7">Binds 1 Mg(2+) ion per subunit.</text>
</comment>
<evidence type="ECO:0000256" key="3">
    <source>
        <dbReference type="ARBA" id="ARBA00022741"/>
    </source>
</evidence>
<evidence type="ECO:0000256" key="8">
    <source>
        <dbReference type="SAM" id="MobiDB-lite"/>
    </source>
</evidence>
<feature type="binding site" evidence="7">
    <location>
        <position position="77"/>
    </location>
    <ligand>
        <name>substrate</name>
    </ligand>
</feature>
<dbReference type="GO" id="GO:0008652">
    <property type="term" value="P:amino acid biosynthetic process"/>
    <property type="evidence" value="ECO:0007669"/>
    <property type="project" value="UniProtKB-KW"/>
</dbReference>
<accession>A0A921JRK0</accession>
<dbReference type="GO" id="GO:0009073">
    <property type="term" value="P:aromatic amino acid family biosynthetic process"/>
    <property type="evidence" value="ECO:0007669"/>
    <property type="project" value="UniProtKB-KW"/>
</dbReference>
<feature type="binding site" evidence="7">
    <location>
        <position position="132"/>
    </location>
    <ligand>
        <name>substrate</name>
    </ligand>
</feature>
<dbReference type="Gene3D" id="3.40.50.300">
    <property type="entry name" value="P-loop containing nucleotide triphosphate hydrolases"/>
    <property type="match status" value="1"/>
</dbReference>
<comment type="similarity">
    <text evidence="7">Belongs to the shikimate kinase family.</text>
</comment>
<comment type="catalytic activity">
    <reaction evidence="7">
        <text>shikimate + ATP = 3-phosphoshikimate + ADP + H(+)</text>
        <dbReference type="Rhea" id="RHEA:13121"/>
        <dbReference type="ChEBI" id="CHEBI:15378"/>
        <dbReference type="ChEBI" id="CHEBI:30616"/>
        <dbReference type="ChEBI" id="CHEBI:36208"/>
        <dbReference type="ChEBI" id="CHEBI:145989"/>
        <dbReference type="ChEBI" id="CHEBI:456216"/>
        <dbReference type="EC" id="2.7.1.71"/>
    </reaction>
</comment>
<comment type="subunit">
    <text evidence="7">Monomer.</text>
</comment>
<name>A0A921JRK0_9ACTN</name>
<proteinExistence type="inferred from homology"/>
<dbReference type="HAMAP" id="MF_00109">
    <property type="entry name" value="Shikimate_kinase"/>
    <property type="match status" value="1"/>
</dbReference>
<keyword evidence="2 7" id="KW-0808">Transferase</keyword>
<dbReference type="EC" id="2.7.1.71" evidence="7"/>